<dbReference type="PRINTS" id="PR00070">
    <property type="entry name" value="DHFR"/>
</dbReference>
<comment type="caution">
    <text evidence="11">The sequence shown here is derived from an EMBL/GenBank/DDBJ whole genome shotgun (WGS) entry which is preliminary data.</text>
</comment>
<evidence type="ECO:0000313" key="12">
    <source>
        <dbReference type="Proteomes" id="UP001589795"/>
    </source>
</evidence>
<dbReference type="PANTHER" id="PTHR48069:SF3">
    <property type="entry name" value="DIHYDROFOLATE REDUCTASE"/>
    <property type="match status" value="1"/>
</dbReference>
<evidence type="ECO:0000256" key="4">
    <source>
        <dbReference type="ARBA" id="ARBA00022563"/>
    </source>
</evidence>
<evidence type="ECO:0000256" key="8">
    <source>
        <dbReference type="PIRNR" id="PIRNR000194"/>
    </source>
</evidence>
<comment type="function">
    <text evidence="7 8">Key enzyme in folate metabolism. Catalyzes an essential reaction for de novo glycine and purine synthesis, and for DNA precursor synthesis.</text>
</comment>
<evidence type="ECO:0000256" key="3">
    <source>
        <dbReference type="ARBA" id="ARBA00012856"/>
    </source>
</evidence>
<dbReference type="RefSeq" id="WP_265508189.1">
    <property type="nucleotide sequence ID" value="NZ_JAOTBE010000061.1"/>
</dbReference>
<evidence type="ECO:0000256" key="9">
    <source>
        <dbReference type="RuleBase" id="RU004474"/>
    </source>
</evidence>
<proteinExistence type="inferred from homology"/>
<evidence type="ECO:0000256" key="6">
    <source>
        <dbReference type="ARBA" id="ARBA00023002"/>
    </source>
</evidence>
<dbReference type="InterPro" id="IPR024072">
    <property type="entry name" value="DHFR-like_dom_sf"/>
</dbReference>
<dbReference type="InterPro" id="IPR012259">
    <property type="entry name" value="DHFR"/>
</dbReference>
<gene>
    <name evidence="11" type="ORF">ACFFIZ_07900</name>
</gene>
<keyword evidence="12" id="KW-1185">Reference proteome</keyword>
<dbReference type="EMBL" id="JBHLWQ010000065">
    <property type="protein sequence ID" value="MFC0200247.1"/>
    <property type="molecule type" value="Genomic_DNA"/>
</dbReference>
<dbReference type="PROSITE" id="PS51330">
    <property type="entry name" value="DHFR_2"/>
    <property type="match status" value="1"/>
</dbReference>
<dbReference type="InterPro" id="IPR001796">
    <property type="entry name" value="DHFR_dom"/>
</dbReference>
<dbReference type="Pfam" id="PF00186">
    <property type="entry name" value="DHFR_1"/>
    <property type="match status" value="1"/>
</dbReference>
<dbReference type="PANTHER" id="PTHR48069">
    <property type="entry name" value="DIHYDROFOLATE REDUCTASE"/>
    <property type="match status" value="1"/>
</dbReference>
<comment type="catalytic activity">
    <reaction evidence="8">
        <text>(6S)-5,6,7,8-tetrahydrofolate + NADP(+) = 7,8-dihydrofolate + NADPH + H(+)</text>
        <dbReference type="Rhea" id="RHEA:15009"/>
        <dbReference type="ChEBI" id="CHEBI:15378"/>
        <dbReference type="ChEBI" id="CHEBI:57451"/>
        <dbReference type="ChEBI" id="CHEBI:57453"/>
        <dbReference type="ChEBI" id="CHEBI:57783"/>
        <dbReference type="ChEBI" id="CHEBI:58349"/>
        <dbReference type="EC" id="1.5.1.3"/>
    </reaction>
</comment>
<feature type="domain" description="DHFR" evidence="10">
    <location>
        <begin position="1"/>
        <end position="159"/>
    </location>
</feature>
<comment type="similarity">
    <text evidence="2 8 9">Belongs to the dihydrofolate reductase family.</text>
</comment>
<reference evidence="11 12" key="1">
    <citation type="submission" date="2024-09" db="EMBL/GenBank/DDBJ databases">
        <authorList>
            <person name="Sun Q."/>
            <person name="Mori K."/>
        </authorList>
    </citation>
    <scope>NUCLEOTIDE SEQUENCE [LARGE SCALE GENOMIC DNA]</scope>
    <source>
        <strain evidence="11 12">CCM 7904</strain>
    </source>
</reference>
<dbReference type="EC" id="1.5.1.3" evidence="3 8"/>
<evidence type="ECO:0000256" key="7">
    <source>
        <dbReference type="ARBA" id="ARBA00025067"/>
    </source>
</evidence>
<dbReference type="Proteomes" id="UP001589795">
    <property type="component" value="Unassembled WGS sequence"/>
</dbReference>
<name>A0ABV6CHP1_9RHOB</name>
<organism evidence="11 12">
    <name type="scientific">Paracoccus rhizosphaerae</name>
    <dbReference type="NCBI Taxonomy" id="1133347"/>
    <lineage>
        <taxon>Bacteria</taxon>
        <taxon>Pseudomonadati</taxon>
        <taxon>Pseudomonadota</taxon>
        <taxon>Alphaproteobacteria</taxon>
        <taxon>Rhodobacterales</taxon>
        <taxon>Paracoccaceae</taxon>
        <taxon>Paracoccus</taxon>
    </lineage>
</organism>
<accession>A0ABV6CHP1</accession>
<dbReference type="SUPFAM" id="SSF53597">
    <property type="entry name" value="Dihydrofolate reductase-like"/>
    <property type="match status" value="1"/>
</dbReference>
<dbReference type="Gene3D" id="3.40.430.10">
    <property type="entry name" value="Dihydrofolate Reductase, subunit A"/>
    <property type="match status" value="1"/>
</dbReference>
<evidence type="ECO:0000256" key="5">
    <source>
        <dbReference type="ARBA" id="ARBA00022857"/>
    </source>
</evidence>
<keyword evidence="4 8" id="KW-0554">One-carbon metabolism</keyword>
<comment type="pathway">
    <text evidence="1 8">Cofactor biosynthesis; tetrahydrofolate biosynthesis; 5,6,7,8-tetrahydrofolate from 7,8-dihydrofolate: step 1/1.</text>
</comment>
<dbReference type="InterPro" id="IPR017925">
    <property type="entry name" value="DHFR_CS"/>
</dbReference>
<keyword evidence="6 8" id="KW-0560">Oxidoreductase</keyword>
<evidence type="ECO:0000256" key="2">
    <source>
        <dbReference type="ARBA" id="ARBA00009539"/>
    </source>
</evidence>
<evidence type="ECO:0000313" key="11">
    <source>
        <dbReference type="EMBL" id="MFC0200247.1"/>
    </source>
</evidence>
<protein>
    <recommendedName>
        <fullName evidence="3 8">Dihydrofolate reductase</fullName>
        <ecNumber evidence="3 8">1.5.1.3</ecNumber>
    </recommendedName>
</protein>
<evidence type="ECO:0000259" key="10">
    <source>
        <dbReference type="PROSITE" id="PS51330"/>
    </source>
</evidence>
<dbReference type="PROSITE" id="PS00075">
    <property type="entry name" value="DHFR_1"/>
    <property type="match status" value="1"/>
</dbReference>
<keyword evidence="5 8" id="KW-0521">NADP</keyword>
<dbReference type="PIRSF" id="PIRSF000194">
    <property type="entry name" value="DHFR"/>
    <property type="match status" value="1"/>
</dbReference>
<dbReference type="GO" id="GO:0004146">
    <property type="term" value="F:dihydrofolate reductase activity"/>
    <property type="evidence" value="ECO:0007669"/>
    <property type="project" value="UniProtKB-EC"/>
</dbReference>
<dbReference type="CDD" id="cd00209">
    <property type="entry name" value="DHFR"/>
    <property type="match status" value="1"/>
</dbReference>
<sequence>MLTLIAAMDRNRAIGRANTIPWHLPEDMAFFKRTTTGNSVIMGRKTWDSLPKRPLPGRDNIVLSRSPQTGTEVPWLDMPGALRLIQADPGRQVFCIGGAEIYRQMLPHADRILLTQADLEVEGADAWFPPLDPAAWTEVGRTTLRTEAPRCDLIELRRT</sequence>
<evidence type="ECO:0000256" key="1">
    <source>
        <dbReference type="ARBA" id="ARBA00004903"/>
    </source>
</evidence>